<organism evidence="1">
    <name type="scientific">Aquarana catesbeiana</name>
    <name type="common">American bullfrog</name>
    <name type="synonym">Rana catesbeiana</name>
    <dbReference type="NCBI Taxonomy" id="8400"/>
    <lineage>
        <taxon>Eukaryota</taxon>
        <taxon>Metazoa</taxon>
        <taxon>Chordata</taxon>
        <taxon>Craniata</taxon>
        <taxon>Vertebrata</taxon>
        <taxon>Euteleostomi</taxon>
        <taxon>Amphibia</taxon>
        <taxon>Batrachia</taxon>
        <taxon>Anura</taxon>
        <taxon>Neobatrachia</taxon>
        <taxon>Ranoidea</taxon>
        <taxon>Ranidae</taxon>
        <taxon>Aquarana</taxon>
    </lineage>
</organism>
<reference evidence="1" key="1">
    <citation type="submission" date="2017-08" db="EMBL/GenBank/DDBJ databases">
        <title>Assembly of the North American Bullfrog Genome.</title>
        <authorList>
            <person name="Warren R.L."/>
            <person name="Vandervalk B.P."/>
            <person name="Kucuk E."/>
            <person name="Birol I."/>
            <person name="Helbing C."/>
            <person name="Pandoh P."/>
            <person name="Behsaz B."/>
            <person name="Mohamadi H."/>
            <person name="Chu J."/>
            <person name="Jackman S."/>
            <person name="Hammond S.A."/>
            <person name="Veldhoen N."/>
            <person name="Kirk H."/>
            <person name="Zhao Y."/>
            <person name="Coope R."/>
            <person name="Pleasance S."/>
            <person name="Moore R."/>
            <person name="Holt R."/>
        </authorList>
    </citation>
    <scope>NUCLEOTIDE SEQUENCE</scope>
    <source>
        <strain evidence="1">Bruno</strain>
        <tissue evidence="1">Liver</tissue>
    </source>
</reference>
<dbReference type="AlphaFoldDB" id="A0A2G9RSL8"/>
<dbReference type="EMBL" id="KV931309">
    <property type="protein sequence ID" value="PIO30867.1"/>
    <property type="molecule type" value="Genomic_DNA"/>
</dbReference>
<evidence type="ECO:0000313" key="1">
    <source>
        <dbReference type="EMBL" id="PIO30867.1"/>
    </source>
</evidence>
<sequence length="83" mass="9651">MYIMSAPIKAAGMQGHYTKPCNQCNLGKLGREFQRMGEAPVGWGQWEEFEREREGKQEDLGGAKWMFDWMGSNKKRRDYKANC</sequence>
<dbReference type="OrthoDB" id="1045173at2759"/>
<proteinExistence type="predicted"/>
<gene>
    <name evidence="1" type="ORF">AB205_0017830</name>
</gene>
<protein>
    <submittedName>
        <fullName evidence="1">Uncharacterized protein</fullName>
    </submittedName>
</protein>
<name>A0A2G9RSL8_AQUCT</name>
<accession>A0A2G9RSL8</accession>